<organism evidence="5">
    <name type="scientific">Medioppia subpectinata</name>
    <dbReference type="NCBI Taxonomy" id="1979941"/>
    <lineage>
        <taxon>Eukaryota</taxon>
        <taxon>Metazoa</taxon>
        <taxon>Ecdysozoa</taxon>
        <taxon>Arthropoda</taxon>
        <taxon>Chelicerata</taxon>
        <taxon>Arachnida</taxon>
        <taxon>Acari</taxon>
        <taxon>Acariformes</taxon>
        <taxon>Sarcoptiformes</taxon>
        <taxon>Oribatida</taxon>
        <taxon>Brachypylina</taxon>
        <taxon>Oppioidea</taxon>
        <taxon>Oppiidae</taxon>
        <taxon>Medioppia</taxon>
    </lineage>
</organism>
<dbReference type="FunFam" id="3.30.30.30:FF:000001">
    <property type="entry name" value="heat shock 70 kDa protein-like"/>
    <property type="match status" value="1"/>
</dbReference>
<dbReference type="OrthoDB" id="2401965at2759"/>
<dbReference type="GO" id="GO:0140662">
    <property type="term" value="F:ATP-dependent protein folding chaperone"/>
    <property type="evidence" value="ECO:0007669"/>
    <property type="project" value="InterPro"/>
</dbReference>
<evidence type="ECO:0000256" key="1">
    <source>
        <dbReference type="ARBA" id="ARBA00007381"/>
    </source>
</evidence>
<dbReference type="SUPFAM" id="SSF53067">
    <property type="entry name" value="Actin-like ATPase domain"/>
    <property type="match status" value="2"/>
</dbReference>
<evidence type="ECO:0000256" key="2">
    <source>
        <dbReference type="ARBA" id="ARBA00022741"/>
    </source>
</evidence>
<evidence type="ECO:0000313" key="6">
    <source>
        <dbReference type="Proteomes" id="UP000759131"/>
    </source>
</evidence>
<comment type="similarity">
    <text evidence="1 4">Belongs to the heat shock protein 70 family.</text>
</comment>
<name>A0A7R9KCZ8_9ACAR</name>
<evidence type="ECO:0000256" key="3">
    <source>
        <dbReference type="ARBA" id="ARBA00022840"/>
    </source>
</evidence>
<evidence type="ECO:0000256" key="4">
    <source>
        <dbReference type="RuleBase" id="RU003322"/>
    </source>
</evidence>
<dbReference type="InterPro" id="IPR043129">
    <property type="entry name" value="ATPase_NBD"/>
</dbReference>
<proteinExistence type="inferred from homology"/>
<dbReference type="Gene3D" id="3.30.420.40">
    <property type="match status" value="2"/>
</dbReference>
<dbReference type="PANTHER" id="PTHR19375">
    <property type="entry name" value="HEAT SHOCK PROTEIN 70KDA"/>
    <property type="match status" value="1"/>
</dbReference>
<keyword evidence="3 4" id="KW-0067">ATP-binding</keyword>
<dbReference type="GO" id="GO:0005524">
    <property type="term" value="F:ATP binding"/>
    <property type="evidence" value="ECO:0007669"/>
    <property type="project" value="UniProtKB-KW"/>
</dbReference>
<protein>
    <submittedName>
        <fullName evidence="5">Uncharacterized protein</fullName>
    </submittedName>
</protein>
<evidence type="ECO:0000313" key="5">
    <source>
        <dbReference type="EMBL" id="CAD7620804.1"/>
    </source>
</evidence>
<dbReference type="EMBL" id="OC854931">
    <property type="protein sequence ID" value="CAD7620804.1"/>
    <property type="molecule type" value="Genomic_DNA"/>
</dbReference>
<dbReference type="InterPro" id="IPR013126">
    <property type="entry name" value="Hsp_70_fam"/>
</dbReference>
<accession>A0A7R9KCZ8</accession>
<gene>
    <name evidence="5" type="ORF">OSB1V03_LOCUS1285</name>
</gene>
<dbReference type="PROSITE" id="PS01036">
    <property type="entry name" value="HSP70_3"/>
    <property type="match status" value="1"/>
</dbReference>
<dbReference type="PRINTS" id="PR00301">
    <property type="entry name" value="HEATSHOCK70"/>
</dbReference>
<dbReference type="GO" id="GO:0006950">
    <property type="term" value="P:response to stress"/>
    <property type="evidence" value="ECO:0007669"/>
    <property type="project" value="UniProtKB-ARBA"/>
</dbReference>
<dbReference type="Proteomes" id="UP000759131">
    <property type="component" value="Unassembled WGS sequence"/>
</dbReference>
<keyword evidence="2 4" id="KW-0547">Nucleotide-binding</keyword>
<dbReference type="InterPro" id="IPR018181">
    <property type="entry name" value="Heat_shock_70_CS"/>
</dbReference>
<dbReference type="AlphaFoldDB" id="A0A7R9KCZ8"/>
<dbReference type="Pfam" id="PF00012">
    <property type="entry name" value="HSP70"/>
    <property type="match status" value="2"/>
</dbReference>
<keyword evidence="6" id="KW-1185">Reference proteome</keyword>
<dbReference type="PROSITE" id="PS00297">
    <property type="entry name" value="HSP70_1"/>
    <property type="match status" value="1"/>
</dbReference>
<reference evidence="5" key="1">
    <citation type="submission" date="2020-11" db="EMBL/GenBank/DDBJ databases">
        <authorList>
            <person name="Tran Van P."/>
        </authorList>
    </citation>
    <scope>NUCLEOTIDE SEQUENCE</scope>
</reference>
<sequence>MGMTWVMQSLWHRDNMGNAVYGIGITWVFVIRNWMTGHIHPYGAEGGIQYLDKLLIVNNDQPPDARSLVNGHHLTSSTLCQYLKHNCVISAVDDYHSQLQLAIENLTVRGTEAFAVEAANIAGDDIVVELRNALESGIIDLTKKIRFEYDRHYIAAIEIKIDELVDEFKLNITNLLSNKNKYYSQTELMNIITVQIDEISLKFEQYCQYDYELAIPYMKKTMDKLFTNKNRYYNYNDLEKLHIETIANGDAQLDKYIVNDHAVPIAPYKIELSIYCKAKYSSFRELNDLRREKAAVQTEQHMLDLTAQYEEELDKLVRLTNADTYDEYAAEARLVEIRLIDEHKSRNRDDQLDVNQRGRMLNMTEVGTKFAEILLDTKLVFIERKKDRVLATERLMSLILSDYNVKMDRRRRDTAFIRTDRLKHIHHELTGELIKEYTERRGHLSFDKFCDHVNDVLAIAYRVVSRDNDKHTPALPAVGIDLGTTNSCVAYYKPGIGANCVVVFDNDLSRLTTPSVIEFNASNGDVVVGETAKVNFLSNPRNTIFSIKRLIGQKFSSTNVANDREFWPFRVVDMGNDEPGVEVETGPDGLIQRFMPEEISAHVLKKMKDVAEEKLRTGGERVVITNCVITVPAYFNDDQRDATRAAAIMADLKVLKIINEPTAAALAYQLNRFHDLKTKTILIYDYGGGTFDVSLVKLERGKVNVLAVDGDTHLGGDDIDNNMMDYCLKLFMKHNKITFDKSTAEAAVAKTVADIDDVILIGGSTKIPYVRDMLAKYFVKKPSDSVPVDLAVAQGAAIQV</sequence>
<dbReference type="EMBL" id="CAJPIZ010000356">
    <property type="protein sequence ID" value="CAG2101234.1"/>
    <property type="molecule type" value="Genomic_DNA"/>
</dbReference>